<keyword evidence="4 8" id="KW-0812">Transmembrane</keyword>
<organism evidence="12 13">
    <name type="scientific">Neptuniibacter pectenicola</name>
    <dbReference type="NCBI Taxonomy" id="1806669"/>
    <lineage>
        <taxon>Bacteria</taxon>
        <taxon>Pseudomonadati</taxon>
        <taxon>Pseudomonadota</taxon>
        <taxon>Gammaproteobacteria</taxon>
        <taxon>Oceanospirillales</taxon>
        <taxon>Oceanospirillaceae</taxon>
        <taxon>Neptuniibacter</taxon>
    </lineage>
</organism>
<dbReference type="Pfam" id="PF13426">
    <property type="entry name" value="PAS_9"/>
    <property type="match status" value="1"/>
</dbReference>
<comment type="caution">
    <text evidence="12">The sequence shown here is derived from an EMBL/GenBank/DDBJ whole genome shotgun (WGS) entry which is preliminary data.</text>
</comment>
<sequence>MLNNMWLIVSALLVFLMQAGFLCLESGKTRSKNSINVAAKNITDFILSTTIFWIAGFGLMFGHSYLGIIGTDSFLFGNNNSAYEICFFIFQMMFCSTAATLTSGAVAERMSFIGYIFATAILSIAIYPITGHWAWANLYSETQEGWLQLLGFVDFAGSTVVHSVGGWVALACVIIIGPRLGRYDGKTKFPSGSNLPMATMGTLLIWFGWFGFNGGSVLEMNDQVPKIILNTCLSGIWGGFIASSLHYIDKRFIDVSYILNGIIAGLVGITASCFAVEPLSAAFIGMISGAIVYYGTLWLEKVKIDDALAVIPAHLMAGIWGTLAVAFFADYSILNTGLTFTEQLSAQIYGIASIGLYSFSVSYFLLRLVNHFIPLRVSANDEKQGLNIAEHRASTELIDLLGDMEQQQNLGNFTSPVKEEPFTEVGQIAKKYNQVITRINQEMSQKDFAIDQYQASEQRKSAILDSSMDCIISIDWEGKIIEFNPSAERTLGCLKRQVEGKSFTQFFVLDEDRESVEYSLRHFFSSANGLVLNRRNTIQLQRISAHAFPAEVTITSTRLKDDARTEFTLHIRDVTREQKLQSRLKFLAYQDPLTSLSNRTFMMKSLSEAINMAKLDGETVALFFLDLDKFKKINDTLGHKAGDELLCEVARRLTEVAREDDLIARWGGDEFVVVLKGKINDDVISKKAQGILEIMRKPVEISQKQFNIPTSIGISLSAFGQIEADHLIQEADIAMYAAKEGGRDNYKIFQPYMAENVTKSATYERLIKIGLAKQQFHLVYQPKVFRSKDNVIALEALIRWDHPQQGIIPPSEFIPIAEESNLIIQLGEMVINQALTQIREWIDQDLTPVPVAVNVSGKHLISDELVPFIKQQLVLFSIPGSLLEIEITEGVLIEDIESCINVLEELKALDISISIDDFGTGYSSLNYLKRLPLDILKIDQSFVEECHRKDEDTEICATIINLAKNLNLNTIAEGVETEGQLNTLLQLGCEVFQGYYFYKPLAANKISALLTLTNPTDRDENPRLN</sequence>
<evidence type="ECO:0000259" key="9">
    <source>
        <dbReference type="PROSITE" id="PS50112"/>
    </source>
</evidence>
<dbReference type="CDD" id="cd01949">
    <property type="entry name" value="GGDEF"/>
    <property type="match status" value="1"/>
</dbReference>
<dbReference type="SUPFAM" id="SSF55073">
    <property type="entry name" value="Nucleotide cyclase"/>
    <property type="match status" value="1"/>
</dbReference>
<feature type="transmembrane region" description="Helical" evidence="8">
    <location>
        <begin position="281"/>
        <end position="299"/>
    </location>
</feature>
<dbReference type="InterPro" id="IPR018047">
    <property type="entry name" value="Ammonium_transpt_CS"/>
</dbReference>
<dbReference type="PROSITE" id="PS50883">
    <property type="entry name" value="EAL"/>
    <property type="match status" value="1"/>
</dbReference>
<dbReference type="Pfam" id="PF00909">
    <property type="entry name" value="Ammonium_transp"/>
    <property type="match status" value="1"/>
</dbReference>
<evidence type="ECO:0000256" key="3">
    <source>
        <dbReference type="ARBA" id="ARBA00022448"/>
    </source>
</evidence>
<keyword evidence="5 8" id="KW-1133">Transmembrane helix</keyword>
<feature type="transmembrane region" description="Helical" evidence="8">
    <location>
        <begin position="81"/>
        <end position="101"/>
    </location>
</feature>
<dbReference type="SUPFAM" id="SSF111352">
    <property type="entry name" value="Ammonium transporter"/>
    <property type="match status" value="1"/>
</dbReference>
<evidence type="ECO:0000259" key="10">
    <source>
        <dbReference type="PROSITE" id="PS50883"/>
    </source>
</evidence>
<evidence type="ECO:0000256" key="6">
    <source>
        <dbReference type="ARBA" id="ARBA00023136"/>
    </source>
</evidence>
<evidence type="ECO:0000259" key="11">
    <source>
        <dbReference type="PROSITE" id="PS50887"/>
    </source>
</evidence>
<feature type="transmembrane region" description="Helical" evidence="8">
    <location>
        <begin position="45"/>
        <end position="69"/>
    </location>
</feature>
<gene>
    <name evidence="12" type="primary">amt</name>
    <name evidence="12" type="ORF">WNY58_02905</name>
</gene>
<dbReference type="SMART" id="SM00052">
    <property type="entry name" value="EAL"/>
    <property type="match status" value="1"/>
</dbReference>
<dbReference type="PROSITE" id="PS01219">
    <property type="entry name" value="AMMONIUM_TRANSP"/>
    <property type="match status" value="1"/>
</dbReference>
<evidence type="ECO:0000256" key="8">
    <source>
        <dbReference type="SAM" id="Phobius"/>
    </source>
</evidence>
<dbReference type="CDD" id="cd01948">
    <property type="entry name" value="EAL"/>
    <property type="match status" value="1"/>
</dbReference>
<dbReference type="CDD" id="cd00130">
    <property type="entry name" value="PAS"/>
    <property type="match status" value="1"/>
</dbReference>
<keyword evidence="13" id="KW-1185">Reference proteome</keyword>
<dbReference type="InterPro" id="IPR000160">
    <property type="entry name" value="GGDEF_dom"/>
</dbReference>
<feature type="transmembrane region" description="Helical" evidence="8">
    <location>
        <begin position="346"/>
        <end position="366"/>
    </location>
</feature>
<feature type="domain" description="GGDEF" evidence="11">
    <location>
        <begin position="618"/>
        <end position="751"/>
    </location>
</feature>
<dbReference type="Gene3D" id="1.10.3430.10">
    <property type="entry name" value="Ammonium transporter AmtB like domains"/>
    <property type="match status" value="1"/>
</dbReference>
<comment type="similarity">
    <text evidence="2">Belongs to the ammonia transporter channel (TC 1.A.11.2) family.</text>
</comment>
<dbReference type="NCBIfam" id="TIGR00254">
    <property type="entry name" value="GGDEF"/>
    <property type="match status" value="1"/>
</dbReference>
<dbReference type="InterPro" id="IPR029787">
    <property type="entry name" value="Nucleotide_cyclase"/>
</dbReference>
<dbReference type="InterPro" id="IPR052155">
    <property type="entry name" value="Biofilm_reg_signaling"/>
</dbReference>
<dbReference type="Gene3D" id="3.30.450.20">
    <property type="entry name" value="PAS domain"/>
    <property type="match status" value="1"/>
</dbReference>
<feature type="transmembrane region" description="Helical" evidence="8">
    <location>
        <begin position="227"/>
        <end position="248"/>
    </location>
</feature>
<evidence type="ECO:0000256" key="1">
    <source>
        <dbReference type="ARBA" id="ARBA00004141"/>
    </source>
</evidence>
<comment type="subcellular location">
    <subcellularLocation>
        <location evidence="1">Membrane</location>
        <topology evidence="1">Multi-pass membrane protein</topology>
    </subcellularLocation>
</comment>
<dbReference type="InterPro" id="IPR035965">
    <property type="entry name" value="PAS-like_dom_sf"/>
</dbReference>
<dbReference type="Pfam" id="PF00990">
    <property type="entry name" value="GGDEF"/>
    <property type="match status" value="1"/>
</dbReference>
<evidence type="ECO:0000313" key="12">
    <source>
        <dbReference type="EMBL" id="MEM5535334.1"/>
    </source>
</evidence>
<dbReference type="InterPro" id="IPR001905">
    <property type="entry name" value="Ammonium_transpt"/>
</dbReference>
<dbReference type="InterPro" id="IPR043128">
    <property type="entry name" value="Rev_trsase/Diguanyl_cyclase"/>
</dbReference>
<feature type="transmembrane region" description="Helical" evidence="8">
    <location>
        <begin position="255"/>
        <end position="275"/>
    </location>
</feature>
<evidence type="ECO:0000256" key="2">
    <source>
        <dbReference type="ARBA" id="ARBA00005887"/>
    </source>
</evidence>
<dbReference type="RefSeq" id="WP_342853668.1">
    <property type="nucleotide sequence ID" value="NZ_JBBMRA010000001.1"/>
</dbReference>
<evidence type="ECO:0000256" key="4">
    <source>
        <dbReference type="ARBA" id="ARBA00022692"/>
    </source>
</evidence>
<dbReference type="Proteomes" id="UP001449225">
    <property type="component" value="Unassembled WGS sequence"/>
</dbReference>
<dbReference type="NCBIfam" id="TIGR00836">
    <property type="entry name" value="amt"/>
    <property type="match status" value="1"/>
</dbReference>
<keyword evidence="3" id="KW-0813">Transport</keyword>
<dbReference type="SUPFAM" id="SSF141868">
    <property type="entry name" value="EAL domain-like"/>
    <property type="match status" value="1"/>
</dbReference>
<accession>A0ABU9TNN7</accession>
<dbReference type="SUPFAM" id="SSF55785">
    <property type="entry name" value="PYP-like sensor domain (PAS domain)"/>
    <property type="match status" value="1"/>
</dbReference>
<dbReference type="EMBL" id="JBBMRA010000001">
    <property type="protein sequence ID" value="MEM5535334.1"/>
    <property type="molecule type" value="Genomic_DNA"/>
</dbReference>
<dbReference type="Gene3D" id="3.20.20.450">
    <property type="entry name" value="EAL domain"/>
    <property type="match status" value="1"/>
</dbReference>
<dbReference type="InterPro" id="IPR029020">
    <property type="entry name" value="Ammonium/urea_transptr"/>
</dbReference>
<dbReference type="Gene3D" id="3.30.70.270">
    <property type="match status" value="1"/>
</dbReference>
<protein>
    <submittedName>
        <fullName evidence="12">Ammonium transporter</fullName>
    </submittedName>
</protein>
<keyword evidence="7" id="KW-0924">Ammonia transport</keyword>
<dbReference type="PROSITE" id="PS50887">
    <property type="entry name" value="GGDEF"/>
    <property type="match status" value="1"/>
</dbReference>
<feature type="transmembrane region" description="Helical" evidence="8">
    <location>
        <begin position="197"/>
        <end position="215"/>
    </location>
</feature>
<dbReference type="NCBIfam" id="TIGR00229">
    <property type="entry name" value="sensory_box"/>
    <property type="match status" value="1"/>
</dbReference>
<feature type="transmembrane region" description="Helical" evidence="8">
    <location>
        <begin position="311"/>
        <end position="334"/>
    </location>
</feature>
<evidence type="ECO:0000256" key="7">
    <source>
        <dbReference type="ARBA" id="ARBA00023177"/>
    </source>
</evidence>
<reference evidence="12 13" key="1">
    <citation type="submission" date="2024-03" db="EMBL/GenBank/DDBJ databases">
        <title>Community enrichment and isolation of bacterial strains for fucoidan degradation.</title>
        <authorList>
            <person name="Sichert A."/>
        </authorList>
    </citation>
    <scope>NUCLEOTIDE SEQUENCE [LARGE SCALE GENOMIC DNA]</scope>
    <source>
        <strain evidence="12 13">AS76</strain>
    </source>
</reference>
<dbReference type="PANTHER" id="PTHR44757:SF2">
    <property type="entry name" value="BIOFILM ARCHITECTURE MAINTENANCE PROTEIN MBAA"/>
    <property type="match status" value="1"/>
</dbReference>
<feature type="transmembrane region" description="Helical" evidence="8">
    <location>
        <begin position="6"/>
        <end position="24"/>
    </location>
</feature>
<dbReference type="PANTHER" id="PTHR44757">
    <property type="entry name" value="DIGUANYLATE CYCLASE DGCP"/>
    <property type="match status" value="1"/>
</dbReference>
<dbReference type="SMART" id="SM00267">
    <property type="entry name" value="GGDEF"/>
    <property type="match status" value="1"/>
</dbReference>
<name>A0ABU9TNN7_9GAMM</name>
<keyword evidence="6 8" id="KW-0472">Membrane</keyword>
<feature type="domain" description="PAS" evidence="9">
    <location>
        <begin position="456"/>
        <end position="527"/>
    </location>
</feature>
<dbReference type="InterPro" id="IPR035919">
    <property type="entry name" value="EAL_sf"/>
</dbReference>
<feature type="domain" description="EAL" evidence="10">
    <location>
        <begin position="760"/>
        <end position="1014"/>
    </location>
</feature>
<feature type="transmembrane region" description="Helical" evidence="8">
    <location>
        <begin position="113"/>
        <end position="135"/>
    </location>
</feature>
<dbReference type="InterPro" id="IPR001633">
    <property type="entry name" value="EAL_dom"/>
</dbReference>
<feature type="transmembrane region" description="Helical" evidence="8">
    <location>
        <begin position="155"/>
        <end position="176"/>
    </location>
</feature>
<dbReference type="SMART" id="SM00091">
    <property type="entry name" value="PAS"/>
    <property type="match status" value="1"/>
</dbReference>
<dbReference type="Pfam" id="PF00563">
    <property type="entry name" value="EAL"/>
    <property type="match status" value="1"/>
</dbReference>
<evidence type="ECO:0000313" key="13">
    <source>
        <dbReference type="Proteomes" id="UP001449225"/>
    </source>
</evidence>
<dbReference type="InterPro" id="IPR000014">
    <property type="entry name" value="PAS"/>
</dbReference>
<dbReference type="PROSITE" id="PS50112">
    <property type="entry name" value="PAS"/>
    <property type="match status" value="1"/>
</dbReference>
<dbReference type="InterPro" id="IPR024041">
    <property type="entry name" value="NH4_transpt_AmtB-like_dom"/>
</dbReference>
<proteinExistence type="inferred from homology"/>
<evidence type="ECO:0000256" key="5">
    <source>
        <dbReference type="ARBA" id="ARBA00022989"/>
    </source>
</evidence>